<proteinExistence type="predicted"/>
<accession>A0A445MYW5</accession>
<protein>
    <submittedName>
        <fullName evidence="1">Uncharacterized protein</fullName>
    </submittedName>
</protein>
<evidence type="ECO:0000313" key="1">
    <source>
        <dbReference type="EMBL" id="SPD74552.1"/>
    </source>
</evidence>
<dbReference type="EMBL" id="OJIN01000157">
    <property type="protein sequence ID" value="SPD74552.1"/>
    <property type="molecule type" value="Genomic_DNA"/>
</dbReference>
<sequence length="69" mass="7355">MDIDATRALIPVSFARPQVPAVGPKGANRQQDKFASAIYSQMTGDNECRLVGGICGGLLMKGKNVDIYV</sequence>
<name>A0A445MYW5_9BACT</name>
<gene>
    <name evidence="1" type="ORF">PITCH_A240023</name>
</gene>
<reference evidence="1" key="1">
    <citation type="submission" date="2018-01" db="EMBL/GenBank/DDBJ databases">
        <authorList>
            <person name="Regsiter A."/>
            <person name="William W."/>
        </authorList>
    </citation>
    <scope>NUCLEOTIDE SEQUENCE</scope>
    <source>
        <strain evidence="1">TRIP AH-1</strain>
    </source>
</reference>
<dbReference type="AlphaFoldDB" id="A0A445MYW5"/>
<organism evidence="1">
    <name type="scientific">uncultured Desulfobacterium sp</name>
    <dbReference type="NCBI Taxonomy" id="201089"/>
    <lineage>
        <taxon>Bacteria</taxon>
        <taxon>Pseudomonadati</taxon>
        <taxon>Thermodesulfobacteriota</taxon>
        <taxon>Desulfobacteria</taxon>
        <taxon>Desulfobacterales</taxon>
        <taxon>Desulfobacteriaceae</taxon>
        <taxon>Desulfobacterium</taxon>
        <taxon>environmental samples</taxon>
    </lineage>
</organism>